<evidence type="ECO:0000313" key="3">
    <source>
        <dbReference type="Proteomes" id="UP000825935"/>
    </source>
</evidence>
<keyword evidence="3" id="KW-1185">Reference proteome</keyword>
<feature type="region of interest" description="Disordered" evidence="1">
    <location>
        <begin position="36"/>
        <end position="80"/>
    </location>
</feature>
<sequence>MKFACKEHPNHQGVGVCAFCVREKLLLCIRSLNKTDGKDERNASSDKASTPSTSRDNEKEVSSSIKGTRDTDGAKHKRGISDLQYYGSNSVCDRSKEEGSKQHGHGRNKFYYSPRSSASASTALERQEDPISLLSTKCLLDSTHEVSSKSADTNQENFSFVSVPASPTMFPRASSKFVSVHRPSLSVDTGHVCPRSLFPSHALSSLSSIHPRASEPRNFPCDLRSPQGQRPIVASSMSSRISTTHSEQVCQRSGQWSISTKREPIWTSVLRKLQHLRAKRVAEKDQQDNGLISCRPSSASYFDFHRHSSSSRPGGSVDFNDLQAPTPTLPRSSGREAVKSAQRDCNRKGVSDGEWVLRRFSEATSSDNLQDLTSSPPGSTRMEAVKFIQRDWNRRRGDGDEWVSWYASTNPLYQSTTRADLHSWHYRNKSASSLQKQQPRENGKLLRFYLTPTGFCSSMAP</sequence>
<dbReference type="Proteomes" id="UP000825935">
    <property type="component" value="Chromosome 31"/>
</dbReference>
<organism evidence="2 3">
    <name type="scientific">Ceratopteris richardii</name>
    <name type="common">Triangle waterfern</name>
    <dbReference type="NCBI Taxonomy" id="49495"/>
    <lineage>
        <taxon>Eukaryota</taxon>
        <taxon>Viridiplantae</taxon>
        <taxon>Streptophyta</taxon>
        <taxon>Embryophyta</taxon>
        <taxon>Tracheophyta</taxon>
        <taxon>Polypodiopsida</taxon>
        <taxon>Polypodiidae</taxon>
        <taxon>Polypodiales</taxon>
        <taxon>Pteridineae</taxon>
        <taxon>Pteridaceae</taxon>
        <taxon>Parkerioideae</taxon>
        <taxon>Ceratopteris</taxon>
    </lineage>
</organism>
<feature type="compositionally biased region" description="Basic and acidic residues" evidence="1">
    <location>
        <begin position="55"/>
        <end position="74"/>
    </location>
</feature>
<feature type="compositionally biased region" description="Basic and acidic residues" evidence="1">
    <location>
        <begin position="333"/>
        <end position="345"/>
    </location>
</feature>
<accession>A0A8T2QYT3</accession>
<feature type="region of interest" description="Disordered" evidence="1">
    <location>
        <begin position="304"/>
        <end position="345"/>
    </location>
</feature>
<feature type="compositionally biased region" description="Polar residues" evidence="1">
    <location>
        <begin position="45"/>
        <end position="54"/>
    </location>
</feature>
<dbReference type="OrthoDB" id="688025at2759"/>
<evidence type="ECO:0000313" key="2">
    <source>
        <dbReference type="EMBL" id="KAH7288638.1"/>
    </source>
</evidence>
<evidence type="ECO:0000256" key="1">
    <source>
        <dbReference type="SAM" id="MobiDB-lite"/>
    </source>
</evidence>
<protein>
    <submittedName>
        <fullName evidence="2">Uncharacterized protein</fullName>
    </submittedName>
</protein>
<gene>
    <name evidence="2" type="ORF">KP509_31G034900</name>
</gene>
<feature type="region of interest" description="Disordered" evidence="1">
    <location>
        <begin position="92"/>
        <end position="116"/>
    </location>
</feature>
<reference evidence="2" key="1">
    <citation type="submission" date="2021-08" db="EMBL/GenBank/DDBJ databases">
        <title>WGS assembly of Ceratopteris richardii.</title>
        <authorList>
            <person name="Marchant D.B."/>
            <person name="Chen G."/>
            <person name="Jenkins J."/>
            <person name="Shu S."/>
            <person name="Leebens-Mack J."/>
            <person name="Grimwood J."/>
            <person name="Schmutz J."/>
            <person name="Soltis P."/>
            <person name="Soltis D."/>
            <person name="Chen Z.-H."/>
        </authorList>
    </citation>
    <scope>NUCLEOTIDE SEQUENCE</scope>
    <source>
        <strain evidence="2">Whitten #5841</strain>
        <tissue evidence="2">Leaf</tissue>
    </source>
</reference>
<name>A0A8T2QYT3_CERRI</name>
<dbReference type="EMBL" id="CM035436">
    <property type="protein sequence ID" value="KAH7288638.1"/>
    <property type="molecule type" value="Genomic_DNA"/>
</dbReference>
<dbReference type="AlphaFoldDB" id="A0A8T2QYT3"/>
<proteinExistence type="predicted"/>
<comment type="caution">
    <text evidence="2">The sequence shown here is derived from an EMBL/GenBank/DDBJ whole genome shotgun (WGS) entry which is preliminary data.</text>
</comment>